<evidence type="ECO:0000256" key="4">
    <source>
        <dbReference type="ARBA" id="ARBA00015520"/>
    </source>
</evidence>
<name>A0A9P4IHJ7_9PEZI</name>
<dbReference type="GO" id="GO:0000463">
    <property type="term" value="P:maturation of LSU-rRNA from tricistronic rRNA transcript (SSU-rRNA, 5.8S rRNA, LSU-rRNA)"/>
    <property type="evidence" value="ECO:0007669"/>
    <property type="project" value="TreeGrafter"/>
</dbReference>
<evidence type="ECO:0000256" key="9">
    <source>
        <dbReference type="PROSITE-ProRule" id="PRU00176"/>
    </source>
</evidence>
<comment type="subcellular location">
    <subcellularLocation>
        <location evidence="2">Nucleus</location>
        <location evidence="2">Nucleolus</location>
    </subcellularLocation>
</comment>
<feature type="region of interest" description="Disordered" evidence="10">
    <location>
        <begin position="227"/>
        <end position="285"/>
    </location>
</feature>
<comment type="caution">
    <text evidence="12">The sequence shown here is derived from an EMBL/GenBank/DDBJ whole genome shotgun (WGS) entry which is preliminary data.</text>
</comment>
<dbReference type="OrthoDB" id="442677at2759"/>
<dbReference type="PROSITE" id="PS50102">
    <property type="entry name" value="RRM"/>
    <property type="match status" value="1"/>
</dbReference>
<feature type="domain" description="RRM" evidence="11">
    <location>
        <begin position="148"/>
        <end position="230"/>
    </location>
</feature>
<dbReference type="InterPro" id="IPR000504">
    <property type="entry name" value="RRM_dom"/>
</dbReference>
<protein>
    <recommendedName>
        <fullName evidence="4">Nucleolar protein 12</fullName>
    </recommendedName>
</protein>
<evidence type="ECO:0000259" key="11">
    <source>
        <dbReference type="PROSITE" id="PS50102"/>
    </source>
</evidence>
<dbReference type="Gene3D" id="3.30.70.330">
    <property type="match status" value="2"/>
</dbReference>
<dbReference type="PANTHER" id="PTHR23236">
    <property type="entry name" value="EUKARYOTIC TRANSLATION INITIATION FACTOR 4B/4H"/>
    <property type="match status" value="1"/>
</dbReference>
<dbReference type="PANTHER" id="PTHR23236:SF25">
    <property type="entry name" value="RNA-BINDING PROTEIN 34"/>
    <property type="match status" value="1"/>
</dbReference>
<dbReference type="EMBL" id="ML978125">
    <property type="protein sequence ID" value="KAF2099319.1"/>
    <property type="molecule type" value="Genomic_DNA"/>
</dbReference>
<evidence type="ECO:0000256" key="3">
    <source>
        <dbReference type="ARBA" id="ARBA00007077"/>
    </source>
</evidence>
<keyword evidence="8" id="KW-0539">Nucleus</keyword>
<reference evidence="12" key="1">
    <citation type="journal article" date="2020" name="Stud. Mycol.">
        <title>101 Dothideomycetes genomes: a test case for predicting lifestyles and emergence of pathogens.</title>
        <authorList>
            <person name="Haridas S."/>
            <person name="Albert R."/>
            <person name="Binder M."/>
            <person name="Bloem J."/>
            <person name="Labutti K."/>
            <person name="Salamov A."/>
            <person name="Andreopoulos B."/>
            <person name="Baker S."/>
            <person name="Barry K."/>
            <person name="Bills G."/>
            <person name="Bluhm B."/>
            <person name="Cannon C."/>
            <person name="Castanera R."/>
            <person name="Culley D."/>
            <person name="Daum C."/>
            <person name="Ezra D."/>
            <person name="Gonzalez J."/>
            <person name="Henrissat B."/>
            <person name="Kuo A."/>
            <person name="Liang C."/>
            <person name="Lipzen A."/>
            <person name="Lutzoni F."/>
            <person name="Magnuson J."/>
            <person name="Mondo S."/>
            <person name="Nolan M."/>
            <person name="Ohm R."/>
            <person name="Pangilinan J."/>
            <person name="Park H.-J."/>
            <person name="Ramirez L."/>
            <person name="Alfaro M."/>
            <person name="Sun H."/>
            <person name="Tritt A."/>
            <person name="Yoshinaga Y."/>
            <person name="Zwiers L.-H."/>
            <person name="Turgeon B."/>
            <person name="Goodwin S."/>
            <person name="Spatafora J."/>
            <person name="Crous P."/>
            <person name="Grigoriev I."/>
        </authorList>
    </citation>
    <scope>NUCLEOTIDE SEQUENCE</scope>
    <source>
        <strain evidence="12">CBS 133067</strain>
    </source>
</reference>
<keyword evidence="5" id="KW-0690">Ribosome biogenesis</keyword>
<evidence type="ECO:0000313" key="13">
    <source>
        <dbReference type="Proteomes" id="UP000799772"/>
    </source>
</evidence>
<dbReference type="InterPro" id="IPR012677">
    <property type="entry name" value="Nucleotide-bd_a/b_plait_sf"/>
</dbReference>
<dbReference type="InterPro" id="IPR035979">
    <property type="entry name" value="RBD_domain_sf"/>
</dbReference>
<dbReference type="GO" id="GO:0005730">
    <property type="term" value="C:nucleolus"/>
    <property type="evidence" value="ECO:0007669"/>
    <property type="project" value="UniProtKB-SubCell"/>
</dbReference>
<feature type="non-terminal residue" evidence="12">
    <location>
        <position position="285"/>
    </location>
</feature>
<dbReference type="Proteomes" id="UP000799772">
    <property type="component" value="Unassembled WGS sequence"/>
</dbReference>
<dbReference type="InterPro" id="IPR047189">
    <property type="entry name" value="RRM2_Nop12p-like"/>
</dbReference>
<dbReference type="GO" id="GO:0019843">
    <property type="term" value="F:rRNA binding"/>
    <property type="evidence" value="ECO:0007669"/>
    <property type="project" value="TreeGrafter"/>
</dbReference>
<proteinExistence type="inferred from homology"/>
<evidence type="ECO:0000256" key="7">
    <source>
        <dbReference type="ARBA" id="ARBA00022884"/>
    </source>
</evidence>
<keyword evidence="6" id="KW-0698">rRNA processing</keyword>
<feature type="compositionally biased region" description="Low complexity" evidence="10">
    <location>
        <begin position="266"/>
        <end position="285"/>
    </location>
</feature>
<feature type="region of interest" description="Disordered" evidence="10">
    <location>
        <begin position="1"/>
        <end position="24"/>
    </location>
</feature>
<feature type="non-terminal residue" evidence="12">
    <location>
        <position position="1"/>
    </location>
</feature>
<evidence type="ECO:0000256" key="5">
    <source>
        <dbReference type="ARBA" id="ARBA00022517"/>
    </source>
</evidence>
<evidence type="ECO:0000256" key="2">
    <source>
        <dbReference type="ARBA" id="ARBA00004604"/>
    </source>
</evidence>
<accession>A0A9P4IHJ7</accession>
<evidence type="ECO:0000256" key="10">
    <source>
        <dbReference type="SAM" id="MobiDB-lite"/>
    </source>
</evidence>
<feature type="compositionally biased region" description="Polar residues" evidence="10">
    <location>
        <begin position="236"/>
        <end position="248"/>
    </location>
</feature>
<dbReference type="SUPFAM" id="SSF54928">
    <property type="entry name" value="RNA-binding domain, RBD"/>
    <property type="match status" value="2"/>
</dbReference>
<sequence length="285" mass="31230">EDSDDLAEASSPPQHETLTGEASDLEKAARTVFLGNVSSTAITSKSARKKLLAHLSSHLSSLETHTPPHKLESLRFRSTAFASAIPKRAAFAKQELMDATTKSTNAYAVYSTKEGAREAAKHLNGTVILDRYLRVDEVAHPAKVDHRRCVFVGNLGFEPSDVEEGLWREFGKAGIVESVRVVRDAKTRVGKGFAYVQFTDENAVEAALLFNDKKFPPMLPRKLRVVRAKGMKRNQKNSSRQSNYSRAPQSGVYRPKITSEQQSLQGRAGRLLGKAGAAKLGSAPR</sequence>
<evidence type="ECO:0000256" key="8">
    <source>
        <dbReference type="ARBA" id="ARBA00023242"/>
    </source>
</evidence>
<keyword evidence="13" id="KW-1185">Reference proteome</keyword>
<comment type="similarity">
    <text evidence="3">Belongs to the RRM RBM34 family.</text>
</comment>
<evidence type="ECO:0000313" key="12">
    <source>
        <dbReference type="EMBL" id="KAF2099319.1"/>
    </source>
</evidence>
<gene>
    <name evidence="12" type="ORF">NA57DRAFT_24289</name>
</gene>
<evidence type="ECO:0000256" key="1">
    <source>
        <dbReference type="ARBA" id="ARBA00002475"/>
    </source>
</evidence>
<dbReference type="CDD" id="cd12670">
    <property type="entry name" value="RRM2_Nop12p_like"/>
    <property type="match status" value="1"/>
</dbReference>
<keyword evidence="7 9" id="KW-0694">RNA-binding</keyword>
<dbReference type="AlphaFoldDB" id="A0A9P4IHJ7"/>
<comment type="function">
    <text evidence="1">Involved in pre-25S rRNA processing.</text>
</comment>
<organism evidence="12 13">
    <name type="scientific">Rhizodiscina lignyota</name>
    <dbReference type="NCBI Taxonomy" id="1504668"/>
    <lineage>
        <taxon>Eukaryota</taxon>
        <taxon>Fungi</taxon>
        <taxon>Dikarya</taxon>
        <taxon>Ascomycota</taxon>
        <taxon>Pezizomycotina</taxon>
        <taxon>Dothideomycetes</taxon>
        <taxon>Pleosporomycetidae</taxon>
        <taxon>Aulographales</taxon>
        <taxon>Rhizodiscinaceae</taxon>
        <taxon>Rhizodiscina</taxon>
    </lineage>
</organism>
<dbReference type="Pfam" id="PF00076">
    <property type="entry name" value="RRM_1"/>
    <property type="match status" value="1"/>
</dbReference>
<dbReference type="SMART" id="SM00360">
    <property type="entry name" value="RRM"/>
    <property type="match status" value="2"/>
</dbReference>
<evidence type="ECO:0000256" key="6">
    <source>
        <dbReference type="ARBA" id="ARBA00022552"/>
    </source>
</evidence>